<feature type="region of interest" description="Disordered" evidence="12">
    <location>
        <begin position="559"/>
        <end position="607"/>
    </location>
</feature>
<evidence type="ECO:0000259" key="14">
    <source>
        <dbReference type="PROSITE" id="PS51915"/>
    </source>
</evidence>
<dbReference type="FunFam" id="3.30.160.60:FF:000446">
    <property type="entry name" value="Zinc finger protein"/>
    <property type="match status" value="1"/>
</dbReference>
<evidence type="ECO:0000256" key="4">
    <source>
        <dbReference type="ARBA" id="ARBA00022771"/>
    </source>
</evidence>
<feature type="region of interest" description="Disordered" evidence="12">
    <location>
        <begin position="121"/>
        <end position="161"/>
    </location>
</feature>
<evidence type="ECO:0000256" key="6">
    <source>
        <dbReference type="ARBA" id="ARBA00023015"/>
    </source>
</evidence>
<dbReference type="FunFam" id="3.30.160.60:FF:000100">
    <property type="entry name" value="Zinc finger 45-like"/>
    <property type="match status" value="1"/>
</dbReference>
<dbReference type="Gene3D" id="3.40.1800.20">
    <property type="match status" value="1"/>
</dbReference>
<dbReference type="GO" id="GO:0001227">
    <property type="term" value="F:DNA-binding transcription repressor activity, RNA polymerase II-specific"/>
    <property type="evidence" value="ECO:0007669"/>
    <property type="project" value="TreeGrafter"/>
</dbReference>
<feature type="compositionally biased region" description="Polar residues" evidence="12">
    <location>
        <begin position="578"/>
        <end position="604"/>
    </location>
</feature>
<dbReference type="SUPFAM" id="SSF57667">
    <property type="entry name" value="beta-beta-alpha zinc fingers"/>
    <property type="match status" value="4"/>
</dbReference>
<dbReference type="InterPro" id="IPR036236">
    <property type="entry name" value="Znf_C2H2_sf"/>
</dbReference>
<feature type="domain" description="C2H2-type" evidence="13">
    <location>
        <begin position="411"/>
        <end position="438"/>
    </location>
</feature>
<keyword evidence="5 11" id="KW-0862">Zinc</keyword>
<feature type="compositionally biased region" description="Polar residues" evidence="12">
    <location>
        <begin position="795"/>
        <end position="804"/>
    </location>
</feature>
<feature type="domain" description="C2H2-type" evidence="13">
    <location>
        <begin position="382"/>
        <end position="410"/>
    </location>
</feature>
<dbReference type="PANTHER" id="PTHR24399">
    <property type="entry name" value="ZINC FINGER AND BTB DOMAIN-CONTAINING"/>
    <property type="match status" value="1"/>
</dbReference>
<dbReference type="SUPFAM" id="SSF57716">
    <property type="entry name" value="Glucocorticoid receptor-like (DNA-binding domain)"/>
    <property type="match status" value="1"/>
</dbReference>
<evidence type="ECO:0000256" key="7">
    <source>
        <dbReference type="ARBA" id="ARBA00023125"/>
    </source>
</evidence>
<feature type="compositionally biased region" description="Basic residues" evidence="12">
    <location>
        <begin position="841"/>
        <end position="850"/>
    </location>
</feature>
<dbReference type="Pfam" id="PF07776">
    <property type="entry name" value="zf-AD"/>
    <property type="match status" value="1"/>
</dbReference>
<feature type="domain" description="C2H2-type" evidence="13">
    <location>
        <begin position="466"/>
        <end position="493"/>
    </location>
</feature>
<feature type="compositionally biased region" description="Basic and acidic residues" evidence="12">
    <location>
        <begin position="238"/>
        <end position="252"/>
    </location>
</feature>
<feature type="binding site" evidence="11">
    <location>
        <position position="53"/>
    </location>
    <ligand>
        <name>Zn(2+)</name>
        <dbReference type="ChEBI" id="CHEBI:29105"/>
    </ligand>
</feature>
<feature type="domain" description="C2H2-type" evidence="13">
    <location>
        <begin position="321"/>
        <end position="348"/>
    </location>
</feature>
<feature type="compositionally biased region" description="Acidic residues" evidence="12">
    <location>
        <begin position="201"/>
        <end position="237"/>
    </location>
</feature>
<dbReference type="AlphaFoldDB" id="A0A6L2Q9M3"/>
<feature type="region of interest" description="Disordered" evidence="12">
    <location>
        <begin position="173"/>
        <end position="257"/>
    </location>
</feature>
<feature type="compositionally biased region" description="Low complexity" evidence="12">
    <location>
        <begin position="188"/>
        <end position="200"/>
    </location>
</feature>
<evidence type="ECO:0000313" key="15">
    <source>
        <dbReference type="EMBL" id="GFG40670.1"/>
    </source>
</evidence>
<keyword evidence="16" id="KW-1185">Reference proteome</keyword>
<dbReference type="EMBL" id="BLKM01002316">
    <property type="protein sequence ID" value="GFG40670.1"/>
    <property type="molecule type" value="Genomic_DNA"/>
</dbReference>
<dbReference type="InParanoid" id="A0A6L2Q9M3"/>
<feature type="compositionally biased region" description="Basic and acidic residues" evidence="12">
    <location>
        <begin position="121"/>
        <end position="134"/>
    </location>
</feature>
<dbReference type="Pfam" id="PF00096">
    <property type="entry name" value="zf-C2H2"/>
    <property type="match status" value="2"/>
</dbReference>
<dbReference type="SMART" id="SM00868">
    <property type="entry name" value="zf-AD"/>
    <property type="match status" value="1"/>
</dbReference>
<name>A0A6L2Q9M3_COPFO</name>
<keyword evidence="9" id="KW-0539">Nucleus</keyword>
<evidence type="ECO:0000256" key="8">
    <source>
        <dbReference type="ARBA" id="ARBA00023163"/>
    </source>
</evidence>
<feature type="domain" description="C2H2-type" evidence="13">
    <location>
        <begin position="439"/>
        <end position="461"/>
    </location>
</feature>
<keyword evidence="7" id="KW-0238">DNA-binding</keyword>
<dbReference type="FunFam" id="3.30.160.60:FF:001228">
    <property type="entry name" value="Zinc finger protein 236"/>
    <property type="match status" value="1"/>
</dbReference>
<evidence type="ECO:0000256" key="11">
    <source>
        <dbReference type="PROSITE-ProRule" id="PRU01263"/>
    </source>
</evidence>
<feature type="binding site" evidence="11">
    <location>
        <position position="9"/>
    </location>
    <ligand>
        <name>Zn(2+)</name>
        <dbReference type="ChEBI" id="CHEBI:29105"/>
    </ligand>
</feature>
<dbReference type="GO" id="GO:0008270">
    <property type="term" value="F:zinc ion binding"/>
    <property type="evidence" value="ECO:0007669"/>
    <property type="project" value="UniProtKB-UniRule"/>
</dbReference>
<keyword evidence="6" id="KW-0805">Transcription regulation</keyword>
<dbReference type="Proteomes" id="UP000502823">
    <property type="component" value="Unassembled WGS sequence"/>
</dbReference>
<evidence type="ECO:0000256" key="9">
    <source>
        <dbReference type="ARBA" id="ARBA00023242"/>
    </source>
</evidence>
<feature type="region of interest" description="Disordered" evidence="12">
    <location>
        <begin position="718"/>
        <end position="755"/>
    </location>
</feature>
<reference evidence="16" key="1">
    <citation type="submission" date="2020-01" db="EMBL/GenBank/DDBJ databases">
        <title>Draft genome sequence of the Termite Coptotermes fromosanus.</title>
        <authorList>
            <person name="Itakura S."/>
            <person name="Yosikawa Y."/>
            <person name="Umezawa K."/>
        </authorList>
    </citation>
    <scope>NUCLEOTIDE SEQUENCE [LARGE SCALE GENOMIC DNA]</scope>
</reference>
<evidence type="ECO:0000256" key="12">
    <source>
        <dbReference type="SAM" id="MobiDB-lite"/>
    </source>
</evidence>
<keyword evidence="8" id="KW-0804">Transcription</keyword>
<comment type="caution">
    <text evidence="15">The sequence shown here is derived from an EMBL/GenBank/DDBJ whole genome shotgun (WGS) entry which is preliminary data.</text>
</comment>
<dbReference type="PANTHER" id="PTHR24399:SF23">
    <property type="entry name" value="C2H2-TYPE DOMAIN-CONTAINING PROTEIN"/>
    <property type="match status" value="1"/>
</dbReference>
<feature type="domain" description="C2H2-type" evidence="13">
    <location>
        <begin position="494"/>
        <end position="521"/>
    </location>
</feature>
<feature type="region of interest" description="Disordered" evidence="12">
    <location>
        <begin position="838"/>
        <end position="862"/>
    </location>
</feature>
<evidence type="ECO:0000256" key="5">
    <source>
        <dbReference type="ARBA" id="ARBA00022833"/>
    </source>
</evidence>
<feature type="region of interest" description="Disordered" evidence="12">
    <location>
        <begin position="620"/>
        <end position="664"/>
    </location>
</feature>
<feature type="compositionally biased region" description="Polar residues" evidence="12">
    <location>
        <begin position="718"/>
        <end position="731"/>
    </location>
</feature>
<evidence type="ECO:0008006" key="17">
    <source>
        <dbReference type="Google" id="ProtNLM"/>
    </source>
</evidence>
<dbReference type="GO" id="GO:0000978">
    <property type="term" value="F:RNA polymerase II cis-regulatory region sequence-specific DNA binding"/>
    <property type="evidence" value="ECO:0007669"/>
    <property type="project" value="TreeGrafter"/>
</dbReference>
<feature type="binding site" evidence="11">
    <location>
        <position position="12"/>
    </location>
    <ligand>
        <name>Zn(2+)</name>
        <dbReference type="ChEBI" id="CHEBI:29105"/>
    </ligand>
</feature>
<feature type="domain" description="C2H2-type" evidence="13">
    <location>
        <begin position="351"/>
        <end position="378"/>
    </location>
</feature>
<feature type="compositionally biased region" description="Low complexity" evidence="12">
    <location>
        <begin position="645"/>
        <end position="664"/>
    </location>
</feature>
<dbReference type="Gene3D" id="3.30.160.60">
    <property type="entry name" value="Classic Zinc Finger"/>
    <property type="match status" value="6"/>
</dbReference>
<dbReference type="Pfam" id="PF13894">
    <property type="entry name" value="zf-C2H2_4"/>
    <property type="match status" value="1"/>
</dbReference>
<evidence type="ECO:0000256" key="2">
    <source>
        <dbReference type="ARBA" id="ARBA00022723"/>
    </source>
</evidence>
<feature type="compositionally biased region" description="Polar residues" evidence="12">
    <location>
        <begin position="561"/>
        <end position="571"/>
    </location>
</feature>
<evidence type="ECO:0000256" key="1">
    <source>
        <dbReference type="ARBA" id="ARBA00004123"/>
    </source>
</evidence>
<feature type="domain" description="C2H2-type" evidence="13">
    <location>
        <begin position="522"/>
        <end position="550"/>
    </location>
</feature>
<protein>
    <recommendedName>
        <fullName evidence="17">Protein krueppel</fullName>
    </recommendedName>
</protein>
<feature type="binding site" evidence="11">
    <location>
        <position position="56"/>
    </location>
    <ligand>
        <name>Zn(2+)</name>
        <dbReference type="ChEBI" id="CHEBI:29105"/>
    </ligand>
</feature>
<evidence type="ECO:0000256" key="10">
    <source>
        <dbReference type="PROSITE-ProRule" id="PRU00042"/>
    </source>
</evidence>
<dbReference type="GO" id="GO:0005654">
    <property type="term" value="C:nucleoplasm"/>
    <property type="evidence" value="ECO:0007669"/>
    <property type="project" value="TreeGrafter"/>
</dbReference>
<dbReference type="PROSITE" id="PS51915">
    <property type="entry name" value="ZAD"/>
    <property type="match status" value="1"/>
</dbReference>
<dbReference type="InterPro" id="IPR012934">
    <property type="entry name" value="Znf_AD"/>
</dbReference>
<evidence type="ECO:0000313" key="16">
    <source>
        <dbReference type="Proteomes" id="UP000502823"/>
    </source>
</evidence>
<keyword evidence="3" id="KW-0677">Repeat</keyword>
<dbReference type="SMART" id="SM00355">
    <property type="entry name" value="ZnF_C2H2"/>
    <property type="match status" value="10"/>
</dbReference>
<dbReference type="OrthoDB" id="6077919at2759"/>
<dbReference type="InterPro" id="IPR013087">
    <property type="entry name" value="Znf_C2H2_type"/>
</dbReference>
<dbReference type="PROSITE" id="PS00028">
    <property type="entry name" value="ZINC_FINGER_C2H2_1"/>
    <property type="match status" value="8"/>
</dbReference>
<sequence>MSLEWRTWCRLCANSGANGCSVFGNKDLLLPEKIQKYLSISVNNQDDLPLTICQSCSQKLCSFDCYAEHCQRVQAMFRAMVEAAVKMGDEVDTKVGRLQNLAQTQREFEAATSGVADELKIKEERDEEDGRAGGDVEVPQQTTAKKRGRPPKALVGAAKRKAKIPRIVKVKPVETPVKEVPSEEDNDANFNTNNDTADNSENNEDENDDNDNDDDDDDDEEEEEEEEDEGDDEDEDDDIKKKSEGSGEEKGTSSEMSHQPAIFRWECHVCGEVCRNWNSLSVHCRRMHEEAAHVVCLCAKVLASRASIIKHRLKHTNTYKYRCTKCDKAFHRRALYDIHVLSHVPKEEQPFVCCKCARRFHCEALLRQHERVHLPREERLIYPCDICSKKFSSKSAVSAHLKAVHFGERPFVCDQCGHSFTSKGILQEHLTIHSDETPFKCTQCKKSFKTKYRLKIHSDTHRETPYQCPVCPLQLSTRRTLRMHLVVHRDTKAYQCATCGKAFRRAKDLKNHHNLHTGRRPYTCTFCPRTFANGSNCRSHKRRMHPEELRLYEASLAAAENNDSQTPSEATPTIAAAGSNSNQEQQPVDQSNISMNSSLQNSMTPVPKTEVLVPISEFQRRSSSDSHMYGSPALKNLHSPNVSRPSANPTTSMPSSSSIDFSGSVSSDPDMARVVMGHLATSSGASMLRNASMVPSLVPISTAASMIRDAETISCNNIRPSQHSRSSSHGLQVSAGDDGACDRSQTAMSMNGSRRMNSSAADSILSASHIQSLAPLNLNISEIHSNRQQQQQQQHSMNSSSNLSGMDESDLMSRGRRVMDGFTSSAAQRPHLSALNSNVHQVHRQQHHHSLAALSRSSDSDRDMLDLDRASQRDLSSLSQMHHHNQQQQHSAMLHDFPTSLNHLYQHQGTSMSSAVAAAIAHSSTVGVPAFPGNPYVHHNMGYSRGNGNM</sequence>
<keyword evidence="4 10" id="KW-0863">Zinc-finger</keyword>
<evidence type="ECO:0000256" key="3">
    <source>
        <dbReference type="ARBA" id="ARBA00022737"/>
    </source>
</evidence>
<comment type="subcellular location">
    <subcellularLocation>
        <location evidence="1">Nucleus</location>
    </subcellularLocation>
</comment>
<dbReference type="PROSITE" id="PS50157">
    <property type="entry name" value="ZINC_FINGER_C2H2_2"/>
    <property type="match status" value="8"/>
</dbReference>
<accession>A0A6L2Q9M3</accession>
<feature type="domain" description="ZAD" evidence="14">
    <location>
        <begin position="7"/>
        <end position="80"/>
    </location>
</feature>
<keyword evidence="2 11" id="KW-0479">Metal-binding</keyword>
<proteinExistence type="predicted"/>
<feature type="region of interest" description="Disordered" evidence="12">
    <location>
        <begin position="785"/>
        <end position="809"/>
    </location>
</feature>
<gene>
    <name evidence="15" type="ORF">Cfor_06707</name>
</gene>
<evidence type="ECO:0000259" key="13">
    <source>
        <dbReference type="PROSITE" id="PS50157"/>
    </source>
</evidence>
<organism evidence="15 16">
    <name type="scientific">Coptotermes formosanus</name>
    <name type="common">Formosan subterranean termite</name>
    <dbReference type="NCBI Taxonomy" id="36987"/>
    <lineage>
        <taxon>Eukaryota</taxon>
        <taxon>Metazoa</taxon>
        <taxon>Ecdysozoa</taxon>
        <taxon>Arthropoda</taxon>
        <taxon>Hexapoda</taxon>
        <taxon>Insecta</taxon>
        <taxon>Pterygota</taxon>
        <taxon>Neoptera</taxon>
        <taxon>Polyneoptera</taxon>
        <taxon>Dictyoptera</taxon>
        <taxon>Blattodea</taxon>
        <taxon>Blattoidea</taxon>
        <taxon>Termitoidae</taxon>
        <taxon>Rhinotermitidae</taxon>
        <taxon>Coptotermes</taxon>
    </lineage>
</organism>